<evidence type="ECO:0000313" key="2">
    <source>
        <dbReference type="Proteomes" id="UP001062846"/>
    </source>
</evidence>
<dbReference type="Proteomes" id="UP001062846">
    <property type="component" value="Chromosome 13"/>
</dbReference>
<protein>
    <submittedName>
        <fullName evidence="1">Uncharacterized protein</fullName>
    </submittedName>
</protein>
<sequence length="131" mass="14502">MGGMVSAQRDVYNNGILLMEMFTGRKPTDDQFKDNCNLHNFVALSLPDQVMGIVDQSALHNQVVGEAASSTSFWSGLRSEQVNKCLVSVFQIGVACSAEFPQDRMDMKQVLKELLSVRDNLLGNRSFNIAN</sequence>
<accession>A0ACC0L5S3</accession>
<organism evidence="1 2">
    <name type="scientific">Rhododendron molle</name>
    <name type="common">Chinese azalea</name>
    <name type="synonym">Azalea mollis</name>
    <dbReference type="NCBI Taxonomy" id="49168"/>
    <lineage>
        <taxon>Eukaryota</taxon>
        <taxon>Viridiplantae</taxon>
        <taxon>Streptophyta</taxon>
        <taxon>Embryophyta</taxon>
        <taxon>Tracheophyta</taxon>
        <taxon>Spermatophyta</taxon>
        <taxon>Magnoliopsida</taxon>
        <taxon>eudicotyledons</taxon>
        <taxon>Gunneridae</taxon>
        <taxon>Pentapetalae</taxon>
        <taxon>asterids</taxon>
        <taxon>Ericales</taxon>
        <taxon>Ericaceae</taxon>
        <taxon>Ericoideae</taxon>
        <taxon>Rhodoreae</taxon>
        <taxon>Rhododendron</taxon>
    </lineage>
</organism>
<dbReference type="EMBL" id="CM046400">
    <property type="protein sequence ID" value="KAI8523596.1"/>
    <property type="molecule type" value="Genomic_DNA"/>
</dbReference>
<reference evidence="1" key="1">
    <citation type="submission" date="2022-02" db="EMBL/GenBank/DDBJ databases">
        <title>Plant Genome Project.</title>
        <authorList>
            <person name="Zhang R.-G."/>
        </authorList>
    </citation>
    <scope>NUCLEOTIDE SEQUENCE</scope>
    <source>
        <strain evidence="1">AT1</strain>
    </source>
</reference>
<comment type="caution">
    <text evidence="1">The sequence shown here is derived from an EMBL/GenBank/DDBJ whole genome shotgun (WGS) entry which is preliminary data.</text>
</comment>
<keyword evidence="2" id="KW-1185">Reference proteome</keyword>
<evidence type="ECO:0000313" key="1">
    <source>
        <dbReference type="EMBL" id="KAI8523596.1"/>
    </source>
</evidence>
<proteinExistence type="predicted"/>
<gene>
    <name evidence="1" type="ORF">RHMOL_Rhmol13G0086400</name>
</gene>
<name>A0ACC0L5S3_RHOML</name>